<dbReference type="AlphaFoldDB" id="A0A7S4ZTE8"/>
<organism evidence="1">
    <name type="scientific">Rhizobium rhizogenes</name>
    <name type="common">Agrobacterium rhizogenes</name>
    <dbReference type="NCBI Taxonomy" id="359"/>
    <lineage>
        <taxon>Bacteria</taxon>
        <taxon>Pseudomonadati</taxon>
        <taxon>Pseudomonadota</taxon>
        <taxon>Alphaproteobacteria</taxon>
        <taxon>Hyphomicrobiales</taxon>
        <taxon>Rhizobiaceae</taxon>
        <taxon>Rhizobium/Agrobacterium group</taxon>
        <taxon>Rhizobium</taxon>
    </lineage>
</organism>
<evidence type="ECO:0008006" key="2">
    <source>
        <dbReference type="Google" id="ProtNLM"/>
    </source>
</evidence>
<protein>
    <recommendedName>
        <fullName evidence="2">Nodulation protein</fullName>
    </recommendedName>
</protein>
<sequence>MGRGNRSDGLPDGAAQRGLWRLMLKLPSVRGRLQILAGRSEALDSLCEAYEDASSTLDRVLRERGDDKSPLVKEYQSICGEIETDVIAYCLKHHSSMPK</sequence>
<dbReference type="EMBL" id="MK318972">
    <property type="protein sequence ID" value="QCL09899.1"/>
    <property type="molecule type" value="Genomic_DNA"/>
</dbReference>
<name>A0A7S4ZTE8_RHIRH</name>
<gene>
    <name evidence="1" type="ORF">pC5.8b_409</name>
</gene>
<evidence type="ECO:0000313" key="1">
    <source>
        <dbReference type="EMBL" id="QCL09899.1"/>
    </source>
</evidence>
<keyword evidence="1" id="KW-0614">Plasmid</keyword>
<proteinExistence type="predicted"/>
<geneLocation type="plasmid" evidence="1">
    <name>pColt5.8b</name>
</geneLocation>
<accession>A0A7S4ZTE8</accession>
<reference evidence="1" key="1">
    <citation type="submission" date="2018-12" db="EMBL/GenBank/DDBJ databases">
        <title>Three Rhizobium rhizogenes strains isolated from the same crown gall tumor carry diverse plasmids.</title>
        <authorList>
            <person name="Pulawska J."/>
            <person name="Kuzmanovic N."/>
        </authorList>
    </citation>
    <scope>NUCLEOTIDE SEQUENCE</scope>
    <source>
        <strain evidence="1">Colt5.8</strain>
        <plasmid evidence="1">pColt5.8b</plasmid>
    </source>
</reference>